<dbReference type="Proteomes" id="UP000265703">
    <property type="component" value="Unassembled WGS sequence"/>
</dbReference>
<proteinExistence type="predicted"/>
<comment type="caution">
    <text evidence="2">The sequence shown here is derived from an EMBL/GenBank/DDBJ whole genome shotgun (WGS) entry which is preliminary data.</text>
</comment>
<protein>
    <recommendedName>
        <fullName evidence="1">BTB domain-containing protein</fullName>
    </recommendedName>
</protein>
<feature type="non-terminal residue" evidence="2">
    <location>
        <position position="80"/>
    </location>
</feature>
<dbReference type="Gene3D" id="3.30.710.10">
    <property type="entry name" value="Potassium Channel Kv1.1, Chain A"/>
    <property type="match status" value="1"/>
</dbReference>
<evidence type="ECO:0000313" key="3">
    <source>
        <dbReference type="Proteomes" id="UP000265703"/>
    </source>
</evidence>
<dbReference type="SUPFAM" id="SSF54695">
    <property type="entry name" value="POZ domain"/>
    <property type="match status" value="1"/>
</dbReference>
<organism evidence="2 3">
    <name type="scientific">Glomus cerebriforme</name>
    <dbReference type="NCBI Taxonomy" id="658196"/>
    <lineage>
        <taxon>Eukaryota</taxon>
        <taxon>Fungi</taxon>
        <taxon>Fungi incertae sedis</taxon>
        <taxon>Mucoromycota</taxon>
        <taxon>Glomeromycotina</taxon>
        <taxon>Glomeromycetes</taxon>
        <taxon>Glomerales</taxon>
        <taxon>Glomeraceae</taxon>
        <taxon>Glomus</taxon>
    </lineage>
</organism>
<gene>
    <name evidence="2" type="ORF">C1645_792145</name>
</gene>
<dbReference type="PROSITE" id="PS50097">
    <property type="entry name" value="BTB"/>
    <property type="match status" value="1"/>
</dbReference>
<dbReference type="InterPro" id="IPR011333">
    <property type="entry name" value="SKP1/BTB/POZ_sf"/>
</dbReference>
<feature type="domain" description="BTB" evidence="1">
    <location>
        <begin position="21"/>
        <end position="80"/>
    </location>
</feature>
<dbReference type="AlphaFoldDB" id="A0A397S2J6"/>
<keyword evidence="3" id="KW-1185">Reference proteome</keyword>
<dbReference type="EMBL" id="QKYT01000929">
    <property type="protein sequence ID" value="RIA80633.1"/>
    <property type="molecule type" value="Genomic_DNA"/>
</dbReference>
<evidence type="ECO:0000313" key="2">
    <source>
        <dbReference type="EMBL" id="RIA80633.1"/>
    </source>
</evidence>
<dbReference type="Pfam" id="PF00651">
    <property type="entry name" value="BTB"/>
    <property type="match status" value="1"/>
</dbReference>
<evidence type="ECO:0000259" key="1">
    <source>
        <dbReference type="PROSITE" id="PS50097"/>
    </source>
</evidence>
<sequence length="80" mass="9489">MSYKFESDAIKAFEQLLKTETDYNVIIHTGKEFNFKEFHAHSNILRCRSEYFNKILSTENIEKKNGKYIIKKPNLVPQAF</sequence>
<dbReference type="InterPro" id="IPR000210">
    <property type="entry name" value="BTB/POZ_dom"/>
</dbReference>
<accession>A0A397S2J6</accession>
<dbReference type="OrthoDB" id="6359816at2759"/>
<reference evidence="2 3" key="1">
    <citation type="submission" date="2018-06" db="EMBL/GenBank/DDBJ databases">
        <title>Comparative genomics reveals the genomic features of Rhizophagus irregularis, R. cerebriforme, R. diaphanum and Gigaspora rosea, and their symbiotic lifestyle signature.</title>
        <authorList>
            <person name="Morin E."/>
            <person name="San Clemente H."/>
            <person name="Chen E.C.H."/>
            <person name="De La Providencia I."/>
            <person name="Hainaut M."/>
            <person name="Kuo A."/>
            <person name="Kohler A."/>
            <person name="Murat C."/>
            <person name="Tang N."/>
            <person name="Roy S."/>
            <person name="Loubradou J."/>
            <person name="Henrissat B."/>
            <person name="Grigoriev I.V."/>
            <person name="Corradi N."/>
            <person name="Roux C."/>
            <person name="Martin F.M."/>
        </authorList>
    </citation>
    <scope>NUCLEOTIDE SEQUENCE [LARGE SCALE GENOMIC DNA]</scope>
    <source>
        <strain evidence="2 3">DAOM 227022</strain>
    </source>
</reference>
<name>A0A397S2J6_9GLOM</name>
<dbReference type="CDD" id="cd18186">
    <property type="entry name" value="BTB_POZ_ZBTB_KLHL-like"/>
    <property type="match status" value="1"/>
</dbReference>